<evidence type="ECO:0000313" key="2">
    <source>
        <dbReference type="Proteomes" id="UP001592528"/>
    </source>
</evidence>
<dbReference type="NCBIfam" id="NF042934">
    <property type="entry name" value="cis_reg_atten"/>
    <property type="match status" value="1"/>
</dbReference>
<evidence type="ECO:0000313" key="1">
    <source>
        <dbReference type="EMBL" id="MFC1406309.1"/>
    </source>
</evidence>
<dbReference type="Proteomes" id="UP001592528">
    <property type="component" value="Unassembled WGS sequence"/>
</dbReference>
<keyword evidence="2" id="KW-1185">Reference proteome</keyword>
<dbReference type="EMBL" id="JBHEZZ010000028">
    <property type="protein sequence ID" value="MFC1406309.1"/>
    <property type="molecule type" value="Genomic_DNA"/>
</dbReference>
<dbReference type="InterPro" id="IPR049979">
    <property type="entry name" value="Cys_resp_CS_actino"/>
</dbReference>
<proteinExistence type="predicted"/>
<accession>A0ABV6UXW7</accession>
<reference evidence="1 2" key="1">
    <citation type="submission" date="2024-09" db="EMBL/GenBank/DDBJ databases">
        <authorList>
            <person name="Lee S.D."/>
        </authorList>
    </citation>
    <scope>NUCLEOTIDE SEQUENCE [LARGE SCALE GENOMIC DNA]</scope>
    <source>
        <strain evidence="1 2">N1-5</strain>
    </source>
</reference>
<protein>
    <submittedName>
        <fullName evidence="1">Leader peptide</fullName>
    </submittedName>
</protein>
<name>A0ABV6UXW7_9ACTN</name>
<sequence>MRVRSITGVENRSVLTARREVDLCRVASACCQPQLSALR</sequence>
<dbReference type="RefSeq" id="WP_380524731.1">
    <property type="nucleotide sequence ID" value="NZ_JBHEZZ010000028.1"/>
</dbReference>
<comment type="caution">
    <text evidence="1">The sequence shown here is derived from an EMBL/GenBank/DDBJ whole genome shotgun (WGS) entry which is preliminary data.</text>
</comment>
<organism evidence="1 2">
    <name type="scientific">Streptacidiphilus cavernicola</name>
    <dbReference type="NCBI Taxonomy" id="3342716"/>
    <lineage>
        <taxon>Bacteria</taxon>
        <taxon>Bacillati</taxon>
        <taxon>Actinomycetota</taxon>
        <taxon>Actinomycetes</taxon>
        <taxon>Kitasatosporales</taxon>
        <taxon>Streptomycetaceae</taxon>
        <taxon>Streptacidiphilus</taxon>
    </lineage>
</organism>
<gene>
    <name evidence="1" type="ORF">ACEZDJ_33940</name>
</gene>